<gene>
    <name evidence="1" type="ORF">B296_00051613</name>
</gene>
<evidence type="ECO:0000313" key="1">
    <source>
        <dbReference type="EMBL" id="RRT50633.1"/>
    </source>
</evidence>
<dbReference type="EMBL" id="AMZH03012655">
    <property type="protein sequence ID" value="RRT50633.1"/>
    <property type="molecule type" value="Genomic_DNA"/>
</dbReference>
<dbReference type="PANTHER" id="PTHR14614">
    <property type="entry name" value="HEPATOCELLULAR CARCINOMA-ASSOCIATED ANTIGEN"/>
    <property type="match status" value="1"/>
</dbReference>
<name>A0A426YG02_ENSVE</name>
<dbReference type="Proteomes" id="UP000287651">
    <property type="component" value="Unassembled WGS sequence"/>
</dbReference>
<feature type="non-terminal residue" evidence="1">
    <location>
        <position position="1"/>
    </location>
</feature>
<dbReference type="AlphaFoldDB" id="A0A426YG02"/>
<reference evidence="1 2" key="1">
    <citation type="journal article" date="2014" name="Agronomy (Basel)">
        <title>A Draft Genome Sequence for Ensete ventricosum, the Drought-Tolerant Tree Against Hunger.</title>
        <authorList>
            <person name="Harrison J."/>
            <person name="Moore K.A."/>
            <person name="Paszkiewicz K."/>
            <person name="Jones T."/>
            <person name="Grant M."/>
            <person name="Ambacheew D."/>
            <person name="Muzemil S."/>
            <person name="Studholme D.J."/>
        </authorList>
    </citation>
    <scope>NUCLEOTIDE SEQUENCE [LARGE SCALE GENOMIC DNA]</scope>
</reference>
<dbReference type="Gene3D" id="3.40.50.150">
    <property type="entry name" value="Vaccinia Virus protein VP39"/>
    <property type="match status" value="1"/>
</dbReference>
<protein>
    <submittedName>
        <fullName evidence="1">Uncharacterized protein</fullName>
    </submittedName>
</protein>
<proteinExistence type="predicted"/>
<accession>A0A426YG02</accession>
<dbReference type="InterPro" id="IPR029063">
    <property type="entry name" value="SAM-dependent_MTases_sf"/>
</dbReference>
<dbReference type="PANTHER" id="PTHR14614:SF130">
    <property type="entry name" value="PROTEIN-LYSINE N-METHYLTRANSFERASE EEF2KMT"/>
    <property type="match status" value="1"/>
</dbReference>
<evidence type="ECO:0000313" key="2">
    <source>
        <dbReference type="Proteomes" id="UP000287651"/>
    </source>
</evidence>
<sequence>GHKDFSADRINAFVCDLTVQTLSEIIEPSSVDIVTMAPLISCLTSQPNGHVLFRDYATGDLAQVIKIEVKGYSFKIKALAKEYQHTCKSTGLMIWESAHLMSNLLAENPSIVAGKKLLELGCGSAGICSMIAAQLAEVVVSTDGDTEALSLLRENIISNLETSLLDKIVVKRLLWGNTEDIKAIKDLCGHGGGFEIIIGTDVTYNYDAISPLFETARELISNQENGNCKPALVLCHIQRRVDESSIISTALHFGFKLVDKWVNGVHSSHGGIIDSWFVEGAGHMNFFKNTPLAILYFHA</sequence>
<organism evidence="1 2">
    <name type="scientific">Ensete ventricosum</name>
    <name type="common">Abyssinian banana</name>
    <name type="synonym">Musa ensete</name>
    <dbReference type="NCBI Taxonomy" id="4639"/>
    <lineage>
        <taxon>Eukaryota</taxon>
        <taxon>Viridiplantae</taxon>
        <taxon>Streptophyta</taxon>
        <taxon>Embryophyta</taxon>
        <taxon>Tracheophyta</taxon>
        <taxon>Spermatophyta</taxon>
        <taxon>Magnoliopsida</taxon>
        <taxon>Liliopsida</taxon>
        <taxon>Zingiberales</taxon>
        <taxon>Musaceae</taxon>
        <taxon>Ensete</taxon>
    </lineage>
</organism>
<dbReference type="CDD" id="cd02440">
    <property type="entry name" value="AdoMet_MTases"/>
    <property type="match status" value="1"/>
</dbReference>
<dbReference type="Pfam" id="PF10294">
    <property type="entry name" value="Methyltransf_16"/>
    <property type="match status" value="1"/>
</dbReference>
<dbReference type="SUPFAM" id="SSF53335">
    <property type="entry name" value="S-adenosyl-L-methionine-dependent methyltransferases"/>
    <property type="match status" value="1"/>
</dbReference>
<comment type="caution">
    <text evidence="1">The sequence shown here is derived from an EMBL/GenBank/DDBJ whole genome shotgun (WGS) entry which is preliminary data.</text>
</comment>
<dbReference type="InterPro" id="IPR019410">
    <property type="entry name" value="Methyltransf_16"/>
</dbReference>